<name>A0ABV3XCU2_9ACTN</name>
<dbReference type="Proteomes" id="UP001560045">
    <property type="component" value="Unassembled WGS sequence"/>
</dbReference>
<sequence length="73" mass="7799">MPVLNELTAIQADAIRATAAAHDRNPDELARELMHLLAADQAPGAIDATPAIPALTTDHDDTVRILLPPKKLQ</sequence>
<protein>
    <submittedName>
        <fullName evidence="1">Uncharacterized protein</fullName>
    </submittedName>
</protein>
<gene>
    <name evidence="1" type="ORF">ABQ292_08310</name>
</gene>
<dbReference type="EMBL" id="JBFNXQ010000019">
    <property type="protein sequence ID" value="MEX5718372.1"/>
    <property type="molecule type" value="Genomic_DNA"/>
</dbReference>
<evidence type="ECO:0000313" key="1">
    <source>
        <dbReference type="EMBL" id="MEX5718372.1"/>
    </source>
</evidence>
<dbReference type="RefSeq" id="WP_369205153.1">
    <property type="nucleotide sequence ID" value="NZ_JBFNXQ010000019.1"/>
</dbReference>
<comment type="caution">
    <text evidence="1">The sequence shown here is derived from an EMBL/GenBank/DDBJ whole genome shotgun (WGS) entry which is preliminary data.</text>
</comment>
<accession>A0ABV3XCU2</accession>
<organism evidence="1 2">
    <name type="scientific">Geodermatophilus maliterrae</name>
    <dbReference type="NCBI Taxonomy" id="3162531"/>
    <lineage>
        <taxon>Bacteria</taxon>
        <taxon>Bacillati</taxon>
        <taxon>Actinomycetota</taxon>
        <taxon>Actinomycetes</taxon>
        <taxon>Geodermatophilales</taxon>
        <taxon>Geodermatophilaceae</taxon>
        <taxon>Geodermatophilus</taxon>
    </lineage>
</organism>
<proteinExistence type="predicted"/>
<keyword evidence="2" id="KW-1185">Reference proteome</keyword>
<evidence type="ECO:0000313" key="2">
    <source>
        <dbReference type="Proteomes" id="UP001560045"/>
    </source>
</evidence>
<reference evidence="1 2" key="1">
    <citation type="submission" date="2024-06" db="EMBL/GenBank/DDBJ databases">
        <title>Draft genome sequence of Geodermatophilus badlandi, a novel member of the Geodermatophilaceae isolated from badland sedimentary rocks in the Red desert, Wyoming, USA.</title>
        <authorList>
            <person name="Ben Tekaya S."/>
            <person name="Nouioui I."/>
            <person name="Flores G.M."/>
            <person name="Shaal M.N."/>
            <person name="Bredoire F."/>
            <person name="Basile F."/>
            <person name="Van Diepen L."/>
            <person name="Ward N.L."/>
        </authorList>
    </citation>
    <scope>NUCLEOTIDE SEQUENCE [LARGE SCALE GENOMIC DNA]</scope>
    <source>
        <strain evidence="1 2">WL48A</strain>
    </source>
</reference>